<sequence length="140" mass="16660">MKTSLLSFAAAVALLASSTASFAAPATDWRDDARREAERRKDDDRRNDRNDKDFNYGYDRSHKVTNAERSRWEAAHKNDRRDDRNNDRRDDDRDRNNRDDRNGKDFNYGYDRNHKVSTAERARWEAAHKNDRNDRNNGRR</sequence>
<evidence type="ECO:0000256" key="2">
    <source>
        <dbReference type="SAM" id="SignalP"/>
    </source>
</evidence>
<feature type="region of interest" description="Disordered" evidence="1">
    <location>
        <begin position="23"/>
        <end position="140"/>
    </location>
</feature>
<organism evidence="3 4">
    <name type="scientific">Hymenobacter lucidus</name>
    <dbReference type="NCBI Taxonomy" id="2880930"/>
    <lineage>
        <taxon>Bacteria</taxon>
        <taxon>Pseudomonadati</taxon>
        <taxon>Bacteroidota</taxon>
        <taxon>Cytophagia</taxon>
        <taxon>Cytophagales</taxon>
        <taxon>Hymenobacteraceae</taxon>
        <taxon>Hymenobacter</taxon>
    </lineage>
</organism>
<name>A0ABS8AUL7_9BACT</name>
<protein>
    <submittedName>
        <fullName evidence="3">Uncharacterized protein</fullName>
    </submittedName>
</protein>
<gene>
    <name evidence="3" type="ORF">LGH74_18135</name>
</gene>
<evidence type="ECO:0000313" key="4">
    <source>
        <dbReference type="Proteomes" id="UP001165296"/>
    </source>
</evidence>
<dbReference type="EMBL" id="JAJADR010000005">
    <property type="protein sequence ID" value="MCB2409915.1"/>
    <property type="molecule type" value="Genomic_DNA"/>
</dbReference>
<dbReference type="RefSeq" id="WP_226177768.1">
    <property type="nucleotide sequence ID" value="NZ_JAJADR010000005.1"/>
</dbReference>
<feature type="signal peptide" evidence="2">
    <location>
        <begin position="1"/>
        <end position="23"/>
    </location>
</feature>
<accession>A0ABS8AUL7</accession>
<feature type="compositionally biased region" description="Basic and acidic residues" evidence="1">
    <location>
        <begin position="111"/>
        <end position="140"/>
    </location>
</feature>
<proteinExistence type="predicted"/>
<evidence type="ECO:0000313" key="3">
    <source>
        <dbReference type="EMBL" id="MCB2409915.1"/>
    </source>
</evidence>
<keyword evidence="2" id="KW-0732">Signal</keyword>
<reference evidence="3" key="1">
    <citation type="submission" date="2021-10" db="EMBL/GenBank/DDBJ databases">
        <authorList>
            <person name="Dean J.D."/>
            <person name="Kim M.K."/>
            <person name="Newey C.N."/>
            <person name="Stoker T.S."/>
            <person name="Thompson D.W."/>
            <person name="Grose J.H."/>
        </authorList>
    </citation>
    <scope>NUCLEOTIDE SEQUENCE</scope>
    <source>
        <strain evidence="3">BT178</strain>
    </source>
</reference>
<keyword evidence="4" id="KW-1185">Reference proteome</keyword>
<feature type="chain" id="PRO_5047449228" evidence="2">
    <location>
        <begin position="24"/>
        <end position="140"/>
    </location>
</feature>
<evidence type="ECO:0000256" key="1">
    <source>
        <dbReference type="SAM" id="MobiDB-lite"/>
    </source>
</evidence>
<comment type="caution">
    <text evidence="3">The sequence shown here is derived from an EMBL/GenBank/DDBJ whole genome shotgun (WGS) entry which is preliminary data.</text>
</comment>
<dbReference type="Proteomes" id="UP001165296">
    <property type="component" value="Unassembled WGS sequence"/>
</dbReference>
<feature type="compositionally biased region" description="Basic and acidic residues" evidence="1">
    <location>
        <begin position="28"/>
        <end position="104"/>
    </location>
</feature>